<name>A0A9W9HTM0_9EURO</name>
<dbReference type="AlphaFoldDB" id="A0A9W9HTM0"/>
<feature type="compositionally biased region" description="Polar residues" evidence="5">
    <location>
        <begin position="91"/>
        <end position="103"/>
    </location>
</feature>
<feature type="region of interest" description="Disordered" evidence="5">
    <location>
        <begin position="306"/>
        <end position="350"/>
    </location>
</feature>
<feature type="compositionally biased region" description="Polar residues" evidence="5">
    <location>
        <begin position="200"/>
        <end position="214"/>
    </location>
</feature>
<dbReference type="PROSITE" id="PS50048">
    <property type="entry name" value="ZN2_CY6_FUNGAL_2"/>
    <property type="match status" value="1"/>
</dbReference>
<feature type="compositionally biased region" description="Polar residues" evidence="5">
    <location>
        <begin position="134"/>
        <end position="143"/>
    </location>
</feature>
<dbReference type="GO" id="GO:0008270">
    <property type="term" value="F:zinc ion binding"/>
    <property type="evidence" value="ECO:0007669"/>
    <property type="project" value="InterPro"/>
</dbReference>
<feature type="compositionally biased region" description="Polar residues" evidence="5">
    <location>
        <begin position="164"/>
        <end position="173"/>
    </location>
</feature>
<evidence type="ECO:0000256" key="4">
    <source>
        <dbReference type="ARBA" id="ARBA00023242"/>
    </source>
</evidence>
<sequence>MANTVLDGSTVGEDQDLGSPQPMQEDASGPKQTERKKRTRTGCLNCSRRRRKCDEAKPTCTGCKDRGDKCQWRMLGSFRDANIKVLDSDHPSMSQGVATSNPKRPSRFKILNALPNPPRTRRSAKRQPDAPGRSPSSASLNDGTFTFATAEEERSIADTDLVPSLSSPVSGDTPSHVSQHSSHDSPHHDDHHYPHTVDPNESTNSPEYSQNVQCDFQPPSFPAGGSPHAYLNSSPSYMIDDLAAMRNLTHGPQFHSSVTGSYPSVPSPLFNQRVFSDPADFTNDVFLPGSAYEALHTALRNRQLWTARPGVPRRRSSRGSGSQAHTPNEYTDSDYSRSGREARPSKTGKYFELSPEREHVLWQNYLNEICSWVRPPAKVSEFMS</sequence>
<feature type="region of interest" description="Disordered" evidence="5">
    <location>
        <begin position="162"/>
        <end position="228"/>
    </location>
</feature>
<dbReference type="GO" id="GO:0003677">
    <property type="term" value="F:DNA binding"/>
    <property type="evidence" value="ECO:0007669"/>
    <property type="project" value="UniProtKB-KW"/>
</dbReference>
<feature type="compositionally biased region" description="Basic and acidic residues" evidence="5">
    <location>
        <begin position="181"/>
        <end position="195"/>
    </location>
</feature>
<feature type="region of interest" description="Disordered" evidence="5">
    <location>
        <begin position="1"/>
        <end position="42"/>
    </location>
</feature>
<dbReference type="OrthoDB" id="4937900at2759"/>
<dbReference type="SMART" id="SM00066">
    <property type="entry name" value="GAL4"/>
    <property type="match status" value="1"/>
</dbReference>
<evidence type="ECO:0000313" key="8">
    <source>
        <dbReference type="Proteomes" id="UP001146351"/>
    </source>
</evidence>
<dbReference type="InterPro" id="IPR050675">
    <property type="entry name" value="OAF3"/>
</dbReference>
<evidence type="ECO:0000256" key="5">
    <source>
        <dbReference type="SAM" id="MobiDB-lite"/>
    </source>
</evidence>
<feature type="domain" description="Zn(2)-C6 fungal-type" evidence="6">
    <location>
        <begin position="42"/>
        <end position="72"/>
    </location>
</feature>
<dbReference type="InterPro" id="IPR001138">
    <property type="entry name" value="Zn2Cys6_DnaBD"/>
</dbReference>
<proteinExistence type="predicted"/>
<protein>
    <recommendedName>
        <fullName evidence="6">Zn(2)-C6 fungal-type domain-containing protein</fullName>
    </recommendedName>
</protein>
<keyword evidence="3" id="KW-0804">Transcription</keyword>
<dbReference type="PROSITE" id="PS00463">
    <property type="entry name" value="ZN2_CY6_FUNGAL_1"/>
    <property type="match status" value="1"/>
</dbReference>
<dbReference type="Proteomes" id="UP001146351">
    <property type="component" value="Unassembled WGS sequence"/>
</dbReference>
<dbReference type="Pfam" id="PF00172">
    <property type="entry name" value="Zn_clus"/>
    <property type="match status" value="1"/>
</dbReference>
<organism evidence="7 8">
    <name type="scientific">Penicillium capsulatum</name>
    <dbReference type="NCBI Taxonomy" id="69766"/>
    <lineage>
        <taxon>Eukaryota</taxon>
        <taxon>Fungi</taxon>
        <taxon>Dikarya</taxon>
        <taxon>Ascomycota</taxon>
        <taxon>Pezizomycotina</taxon>
        <taxon>Eurotiomycetes</taxon>
        <taxon>Eurotiomycetidae</taxon>
        <taxon>Eurotiales</taxon>
        <taxon>Aspergillaceae</taxon>
        <taxon>Penicillium</taxon>
    </lineage>
</organism>
<evidence type="ECO:0000256" key="1">
    <source>
        <dbReference type="ARBA" id="ARBA00023015"/>
    </source>
</evidence>
<evidence type="ECO:0000256" key="2">
    <source>
        <dbReference type="ARBA" id="ARBA00023125"/>
    </source>
</evidence>
<evidence type="ECO:0000313" key="7">
    <source>
        <dbReference type="EMBL" id="KAJ5156453.1"/>
    </source>
</evidence>
<dbReference type="CDD" id="cd00067">
    <property type="entry name" value="GAL4"/>
    <property type="match status" value="1"/>
</dbReference>
<gene>
    <name evidence="7" type="ORF">N7492_009256</name>
</gene>
<feature type="region of interest" description="Disordered" evidence="5">
    <location>
        <begin position="86"/>
        <end position="143"/>
    </location>
</feature>
<dbReference type="GO" id="GO:0000981">
    <property type="term" value="F:DNA-binding transcription factor activity, RNA polymerase II-specific"/>
    <property type="evidence" value="ECO:0007669"/>
    <property type="project" value="InterPro"/>
</dbReference>
<dbReference type="PANTHER" id="PTHR31069">
    <property type="entry name" value="OLEATE-ACTIVATED TRANSCRIPTION FACTOR 1-RELATED"/>
    <property type="match status" value="1"/>
</dbReference>
<keyword evidence="2" id="KW-0238">DNA-binding</keyword>
<accession>A0A9W9HTM0</accession>
<dbReference type="EMBL" id="JAPQKO010000006">
    <property type="protein sequence ID" value="KAJ5156453.1"/>
    <property type="molecule type" value="Genomic_DNA"/>
</dbReference>
<keyword evidence="4" id="KW-0539">Nucleus</keyword>
<comment type="caution">
    <text evidence="7">The sequence shown here is derived from an EMBL/GenBank/DDBJ whole genome shotgun (WGS) entry which is preliminary data.</text>
</comment>
<feature type="compositionally biased region" description="Basic and acidic residues" evidence="5">
    <location>
        <begin position="334"/>
        <end position="344"/>
    </location>
</feature>
<dbReference type="InterPro" id="IPR036864">
    <property type="entry name" value="Zn2-C6_fun-type_DNA-bd_sf"/>
</dbReference>
<reference evidence="7" key="1">
    <citation type="submission" date="2022-11" db="EMBL/GenBank/DDBJ databases">
        <authorList>
            <person name="Petersen C."/>
        </authorList>
    </citation>
    <scope>NUCLEOTIDE SEQUENCE</scope>
    <source>
        <strain evidence="7">IBT 21917</strain>
    </source>
</reference>
<dbReference type="PANTHER" id="PTHR31069:SF32">
    <property type="entry name" value="ARGININE METABOLISM REGULATION PROTEIN II"/>
    <property type="match status" value="1"/>
</dbReference>
<evidence type="ECO:0000259" key="6">
    <source>
        <dbReference type="PROSITE" id="PS50048"/>
    </source>
</evidence>
<reference evidence="7" key="2">
    <citation type="journal article" date="2023" name="IMA Fungus">
        <title>Comparative genomic study of the Penicillium genus elucidates a diverse pangenome and 15 lateral gene transfer events.</title>
        <authorList>
            <person name="Petersen C."/>
            <person name="Sorensen T."/>
            <person name="Nielsen M.R."/>
            <person name="Sondergaard T.E."/>
            <person name="Sorensen J.L."/>
            <person name="Fitzpatrick D.A."/>
            <person name="Frisvad J.C."/>
            <person name="Nielsen K.L."/>
        </authorList>
    </citation>
    <scope>NUCLEOTIDE SEQUENCE</scope>
    <source>
        <strain evidence="7">IBT 21917</strain>
    </source>
</reference>
<evidence type="ECO:0000256" key="3">
    <source>
        <dbReference type="ARBA" id="ARBA00023163"/>
    </source>
</evidence>
<dbReference type="Gene3D" id="4.10.240.10">
    <property type="entry name" value="Zn(2)-C6 fungal-type DNA-binding domain"/>
    <property type="match status" value="1"/>
</dbReference>
<keyword evidence="8" id="KW-1185">Reference proteome</keyword>
<keyword evidence="1" id="KW-0805">Transcription regulation</keyword>
<dbReference type="SUPFAM" id="SSF57701">
    <property type="entry name" value="Zn2/Cys6 DNA-binding domain"/>
    <property type="match status" value="1"/>
</dbReference>